<dbReference type="InterPro" id="IPR003598">
    <property type="entry name" value="Ig_sub2"/>
</dbReference>
<evidence type="ECO:0000256" key="6">
    <source>
        <dbReference type="ARBA" id="ARBA00022989"/>
    </source>
</evidence>
<dbReference type="Pfam" id="PF13855">
    <property type="entry name" value="LRR_8"/>
    <property type="match status" value="3"/>
</dbReference>
<name>A0A9D3P842_9TELE</name>
<dbReference type="SUPFAM" id="SSF55418">
    <property type="entry name" value="eIF4e-like"/>
    <property type="match status" value="1"/>
</dbReference>
<dbReference type="SUPFAM" id="SSF52058">
    <property type="entry name" value="L domain-like"/>
    <property type="match status" value="1"/>
</dbReference>
<dbReference type="Proteomes" id="UP000824219">
    <property type="component" value="Linkage Group LG03"/>
</dbReference>
<feature type="transmembrane region" description="Helical" evidence="12">
    <location>
        <begin position="760"/>
        <end position="785"/>
    </location>
</feature>
<dbReference type="SMART" id="SM00369">
    <property type="entry name" value="LRR_TYP"/>
    <property type="match status" value="9"/>
</dbReference>
<dbReference type="InterPro" id="IPR003599">
    <property type="entry name" value="Ig_sub"/>
</dbReference>
<dbReference type="GO" id="GO:0005886">
    <property type="term" value="C:plasma membrane"/>
    <property type="evidence" value="ECO:0007669"/>
    <property type="project" value="TreeGrafter"/>
</dbReference>
<dbReference type="InterPro" id="IPR007110">
    <property type="entry name" value="Ig-like_dom"/>
</dbReference>
<dbReference type="Gene3D" id="2.60.40.10">
    <property type="entry name" value="Immunoglobulins"/>
    <property type="match status" value="1"/>
</dbReference>
<sequence length="826" mass="92656">MATAEPEVILNPLKSEEENSEETSQEIVSPECYIKHPLQNRWSLWFFKNDKSKTWQANLRLISKFDTVEDFWALYNHIQLSSNLMSGCDYSLFKDGIEPMWEDERNKKGGRWLITLNKQQRKLDLDRFWLETMLCLIGEAFDDYSDDVCGAVVNIRTKGDKIAVWTTDYENKDAITHIGRVYKERLGIPMKMTIGYQSHADTATKSGSTTKNKFVPQVVMLLSLFSCAVGFSLLPFLLFPYPTRACPARCECSVPTRSVSCHRKRLAQVPEGIPIETRALDLSKNRLRIITPQNFSGLLLLEELDLSTNLLSSVEPGSFRAQPRLRTLRLRNNQLTLLPRGALAGLSELTLLDISQNRLVILLDYGFEDQRRLRVLELADNELVFVAPRAFSGLPALRSLTLQRCNLSAVPSHALAHLHGLTSLRLRQLDIAELLPHTFKGLGRLRHLEVDYWPALEVVPSLALQGLNLSTLFITHTNLSAVPVLSHLSYLTHVNLSYSNVRVLPAGWLRGLDRLEVLQVRKAQLVRVEAQAFQGAVSLRLLDLSYNRLTTLERATLPASVALQNLLIGQNPLVCDCRLRWLLQRTLPLQFGEVQPQCTTPAALAGKSFSDVVEPLLSRYVVCTKPRVIAMSTQPAQAEEGQKAWLYCTADGAPPPSVSWLTPHRRHITTKSTGRMVVHSNGSLEFRVVEPQDSGVYICVASNPAGNSTLSITLAVKSLGLRDGALYANRSFIFDPDYNSSLINGTEHYTIRMVLDFTTILVSTAMGCLSFLGVVLFCFLLLFAWSRGKGKHRGSVDIQYVPRKRKGASSELTETSGPRRVNMKMI</sequence>
<dbReference type="GO" id="GO:0003743">
    <property type="term" value="F:translation initiation factor activity"/>
    <property type="evidence" value="ECO:0007669"/>
    <property type="project" value="InterPro"/>
</dbReference>
<accession>A0A9D3P842</accession>
<evidence type="ECO:0000256" key="8">
    <source>
        <dbReference type="ARBA" id="ARBA00023157"/>
    </source>
</evidence>
<protein>
    <recommendedName>
        <fullName evidence="13">Ig-like domain-containing protein</fullName>
    </recommendedName>
</protein>
<dbReference type="SMART" id="SM00408">
    <property type="entry name" value="IGc2"/>
    <property type="match status" value="1"/>
</dbReference>
<dbReference type="EMBL" id="JAHKSW010000003">
    <property type="protein sequence ID" value="KAG7334202.1"/>
    <property type="molecule type" value="Genomic_DNA"/>
</dbReference>
<evidence type="ECO:0000313" key="15">
    <source>
        <dbReference type="Proteomes" id="UP000824219"/>
    </source>
</evidence>
<keyword evidence="3 12" id="KW-0812">Transmembrane</keyword>
<dbReference type="InterPro" id="IPR001611">
    <property type="entry name" value="Leu-rich_rpt"/>
</dbReference>
<gene>
    <name evidence="14" type="ORF">KOW79_002609</name>
</gene>
<dbReference type="GO" id="GO:0005737">
    <property type="term" value="C:cytoplasm"/>
    <property type="evidence" value="ECO:0007669"/>
    <property type="project" value="InterPro"/>
</dbReference>
<dbReference type="Pfam" id="PF01652">
    <property type="entry name" value="IF4E"/>
    <property type="match status" value="1"/>
</dbReference>
<keyword evidence="15" id="KW-1185">Reference proteome</keyword>
<dbReference type="SMART" id="SM00409">
    <property type="entry name" value="IG"/>
    <property type="match status" value="1"/>
</dbReference>
<evidence type="ECO:0000256" key="2">
    <source>
        <dbReference type="ARBA" id="ARBA00022614"/>
    </source>
</evidence>
<dbReference type="FunFam" id="3.80.10.10:FF:000014">
    <property type="entry name" value="Leucine-rich repeat and immunoglobulin-like domain-containing nogo receptor-interacting protein 1"/>
    <property type="match status" value="1"/>
</dbReference>
<feature type="domain" description="Ig-like" evidence="13">
    <location>
        <begin position="626"/>
        <end position="715"/>
    </location>
</feature>
<keyword evidence="2" id="KW-0433">Leucine-rich repeat</keyword>
<keyword evidence="4" id="KW-0732">Signal</keyword>
<comment type="subcellular location">
    <subcellularLocation>
        <location evidence="1">Membrane</location>
        <topology evidence="1">Single-pass type I membrane protein</topology>
    </subcellularLocation>
</comment>
<dbReference type="PROSITE" id="PS51450">
    <property type="entry name" value="LRR"/>
    <property type="match status" value="1"/>
</dbReference>
<evidence type="ECO:0000256" key="5">
    <source>
        <dbReference type="ARBA" id="ARBA00022737"/>
    </source>
</evidence>
<dbReference type="InterPro" id="IPR013783">
    <property type="entry name" value="Ig-like_fold"/>
</dbReference>
<feature type="region of interest" description="Disordered" evidence="11">
    <location>
        <begin position="1"/>
        <end position="26"/>
    </location>
</feature>
<keyword evidence="7 12" id="KW-0472">Membrane</keyword>
<evidence type="ECO:0000256" key="4">
    <source>
        <dbReference type="ARBA" id="ARBA00022729"/>
    </source>
</evidence>
<reference evidence="14 15" key="1">
    <citation type="submission" date="2021-06" db="EMBL/GenBank/DDBJ databases">
        <title>Chromosome-level genome assembly of the red-tail catfish (Hemibagrus wyckioides).</title>
        <authorList>
            <person name="Shao F."/>
        </authorList>
    </citation>
    <scope>NUCLEOTIDE SEQUENCE [LARGE SCALE GENOMIC DNA]</scope>
    <source>
        <strain evidence="14">EC202008001</strain>
        <tissue evidence="14">Blood</tissue>
    </source>
</reference>
<dbReference type="InterPro" id="IPR032675">
    <property type="entry name" value="LRR_dom_sf"/>
</dbReference>
<dbReference type="InterPro" id="IPR036179">
    <property type="entry name" value="Ig-like_dom_sf"/>
</dbReference>
<dbReference type="Pfam" id="PF07679">
    <property type="entry name" value="I-set"/>
    <property type="match status" value="1"/>
</dbReference>
<dbReference type="InterPro" id="IPR050541">
    <property type="entry name" value="LRR_TM_domain-containing"/>
</dbReference>
<comment type="caution">
    <text evidence="14">The sequence shown here is derived from an EMBL/GenBank/DDBJ whole genome shotgun (WGS) entry which is preliminary data.</text>
</comment>
<evidence type="ECO:0000256" key="3">
    <source>
        <dbReference type="ARBA" id="ARBA00022692"/>
    </source>
</evidence>
<dbReference type="PANTHER" id="PTHR24369">
    <property type="entry name" value="ANTIGEN BSP, PUTATIVE-RELATED"/>
    <property type="match status" value="1"/>
</dbReference>
<dbReference type="Gene3D" id="3.80.10.10">
    <property type="entry name" value="Ribonuclease Inhibitor"/>
    <property type="match status" value="1"/>
</dbReference>
<dbReference type="InterPro" id="IPR003591">
    <property type="entry name" value="Leu-rich_rpt_typical-subtyp"/>
</dbReference>
<dbReference type="SMART" id="SM00013">
    <property type="entry name" value="LRRNT"/>
    <property type="match status" value="1"/>
</dbReference>
<keyword evidence="10" id="KW-0393">Immunoglobulin domain</keyword>
<dbReference type="PROSITE" id="PS50835">
    <property type="entry name" value="IG_LIKE"/>
    <property type="match status" value="1"/>
</dbReference>
<dbReference type="OrthoDB" id="1055097at2759"/>
<dbReference type="InterPro" id="IPR023398">
    <property type="entry name" value="TIF_eIF4e-like"/>
</dbReference>
<keyword evidence="9" id="KW-0325">Glycoprotein</keyword>
<dbReference type="Gene3D" id="3.30.760.10">
    <property type="entry name" value="RNA Cap, Translation Initiation Factor Eif4e"/>
    <property type="match status" value="1"/>
</dbReference>
<evidence type="ECO:0000259" key="13">
    <source>
        <dbReference type="PROSITE" id="PS50835"/>
    </source>
</evidence>
<dbReference type="AlphaFoldDB" id="A0A9D3P842"/>
<dbReference type="PROSITE" id="PS00813">
    <property type="entry name" value="IF4E"/>
    <property type="match status" value="1"/>
</dbReference>
<dbReference type="InterPro" id="IPR000372">
    <property type="entry name" value="LRRNT"/>
</dbReference>
<evidence type="ECO:0000256" key="10">
    <source>
        <dbReference type="ARBA" id="ARBA00023319"/>
    </source>
</evidence>
<dbReference type="GO" id="GO:0003723">
    <property type="term" value="F:RNA binding"/>
    <property type="evidence" value="ECO:0007669"/>
    <property type="project" value="InterPro"/>
</dbReference>
<keyword evidence="5" id="KW-0677">Repeat</keyword>
<proteinExistence type="predicted"/>
<evidence type="ECO:0000256" key="9">
    <source>
        <dbReference type="ARBA" id="ARBA00023180"/>
    </source>
</evidence>
<evidence type="ECO:0000256" key="12">
    <source>
        <dbReference type="SAM" id="Phobius"/>
    </source>
</evidence>
<dbReference type="PANTHER" id="PTHR24369:SF156">
    <property type="entry name" value="LEUCINE RICH REPEAT AND IG DOMAIN CONTAINING 2"/>
    <property type="match status" value="1"/>
</dbReference>
<evidence type="ECO:0000256" key="1">
    <source>
        <dbReference type="ARBA" id="ARBA00004479"/>
    </source>
</evidence>
<dbReference type="InterPro" id="IPR001040">
    <property type="entry name" value="TIF_eIF_4E"/>
</dbReference>
<keyword evidence="8" id="KW-1015">Disulfide bond</keyword>
<evidence type="ECO:0000256" key="11">
    <source>
        <dbReference type="SAM" id="MobiDB-lite"/>
    </source>
</evidence>
<evidence type="ECO:0000313" key="14">
    <source>
        <dbReference type="EMBL" id="KAG7334202.1"/>
    </source>
</evidence>
<keyword evidence="6 12" id="KW-1133">Transmembrane helix</keyword>
<evidence type="ECO:0000256" key="7">
    <source>
        <dbReference type="ARBA" id="ARBA00023136"/>
    </source>
</evidence>
<dbReference type="InterPro" id="IPR013098">
    <property type="entry name" value="Ig_I-set"/>
</dbReference>
<organism evidence="14 15">
    <name type="scientific">Hemibagrus wyckioides</name>
    <dbReference type="NCBI Taxonomy" id="337641"/>
    <lineage>
        <taxon>Eukaryota</taxon>
        <taxon>Metazoa</taxon>
        <taxon>Chordata</taxon>
        <taxon>Craniata</taxon>
        <taxon>Vertebrata</taxon>
        <taxon>Euteleostomi</taxon>
        <taxon>Actinopterygii</taxon>
        <taxon>Neopterygii</taxon>
        <taxon>Teleostei</taxon>
        <taxon>Ostariophysi</taxon>
        <taxon>Siluriformes</taxon>
        <taxon>Bagridae</taxon>
        <taxon>Hemibagrus</taxon>
    </lineage>
</organism>
<dbReference type="FunFam" id="2.60.40.10:FF:000076">
    <property type="entry name" value="Leucine-rich repeat and Ig domain-containing 4"/>
    <property type="match status" value="1"/>
</dbReference>
<dbReference type="InterPro" id="IPR019770">
    <property type="entry name" value="TIF_eIF_4E_CS"/>
</dbReference>
<dbReference type="FunFam" id="3.30.760.10:FF:000002">
    <property type="entry name" value="Eukaryotic translation initiation factor 4E"/>
    <property type="match status" value="1"/>
</dbReference>
<dbReference type="SUPFAM" id="SSF48726">
    <property type="entry name" value="Immunoglobulin"/>
    <property type="match status" value="1"/>
</dbReference>